<evidence type="ECO:0000313" key="2">
    <source>
        <dbReference type="EMBL" id="MBK1711896.1"/>
    </source>
</evidence>
<protein>
    <submittedName>
        <fullName evidence="2">Uncharacterized protein</fullName>
    </submittedName>
</protein>
<reference evidence="2" key="1">
    <citation type="submission" date="2017-08" db="EMBL/GenBank/DDBJ databases">
        <authorList>
            <person name="Imhoff J.F."/>
            <person name="Rahn T."/>
            <person name="Kuenzel S."/>
            <person name="Neulinger S.C."/>
        </authorList>
    </citation>
    <scope>NUCLEOTIDE SEQUENCE</scope>
    <source>
        <strain evidence="2">IM 151</strain>
    </source>
</reference>
<dbReference type="Proteomes" id="UP001041814">
    <property type="component" value="Unassembled WGS sequence"/>
</dbReference>
<gene>
    <name evidence="2" type="ORF">CKO43_03760</name>
</gene>
<dbReference type="EMBL" id="NRRU01000008">
    <property type="protein sequence ID" value="MBK1711896.1"/>
    <property type="molecule type" value="Genomic_DNA"/>
</dbReference>
<organism evidence="2 3">
    <name type="scientific">Rubrivivax gelatinosus</name>
    <name type="common">Rhodocyclus gelatinosus</name>
    <name type="synonym">Rhodopseudomonas gelatinosa</name>
    <dbReference type="NCBI Taxonomy" id="28068"/>
    <lineage>
        <taxon>Bacteria</taxon>
        <taxon>Pseudomonadati</taxon>
        <taxon>Pseudomonadota</taxon>
        <taxon>Betaproteobacteria</taxon>
        <taxon>Burkholderiales</taxon>
        <taxon>Sphaerotilaceae</taxon>
        <taxon>Rubrivivax</taxon>
    </lineage>
</organism>
<keyword evidence="1" id="KW-0732">Signal</keyword>
<comment type="caution">
    <text evidence="2">The sequence shown here is derived from an EMBL/GenBank/DDBJ whole genome shotgun (WGS) entry which is preliminary data.</text>
</comment>
<sequence>MSGACAALLLVAAAPAFAADAAAVPQPAASSPAPQAAVLPVQITRQPPADSGRLKFRGRAGGAGCGCTDSLSEQDIARGAAPQAAAEGGAR</sequence>
<evidence type="ECO:0000313" key="3">
    <source>
        <dbReference type="Proteomes" id="UP001041814"/>
    </source>
</evidence>
<reference evidence="2" key="2">
    <citation type="journal article" date="2020" name="Microorganisms">
        <title>Osmotic Adaptation and Compatible Solute Biosynthesis of Phototrophic Bacteria as Revealed from Genome Analyses.</title>
        <authorList>
            <person name="Imhoff J.F."/>
            <person name="Rahn T."/>
            <person name="Kunzel S."/>
            <person name="Keller A."/>
            <person name="Neulinger S.C."/>
        </authorList>
    </citation>
    <scope>NUCLEOTIDE SEQUENCE</scope>
    <source>
        <strain evidence="2">IM 151</strain>
    </source>
</reference>
<keyword evidence="3" id="KW-1185">Reference proteome</keyword>
<evidence type="ECO:0000256" key="1">
    <source>
        <dbReference type="SAM" id="SignalP"/>
    </source>
</evidence>
<name>A0ABS1DQ95_RUBGE</name>
<feature type="chain" id="PRO_5046975112" evidence="1">
    <location>
        <begin position="19"/>
        <end position="91"/>
    </location>
</feature>
<feature type="signal peptide" evidence="1">
    <location>
        <begin position="1"/>
        <end position="18"/>
    </location>
</feature>
<accession>A0ABS1DQ95</accession>
<proteinExistence type="predicted"/>